<keyword evidence="5" id="KW-1185">Reference proteome</keyword>
<reference evidence="5" key="1">
    <citation type="submission" date="2015-07" db="EMBL/GenBank/DDBJ databases">
        <authorList>
            <person name="Ju K.-S."/>
            <person name="Doroghazi J.R."/>
            <person name="Metcalf W.W."/>
        </authorList>
    </citation>
    <scope>NUCLEOTIDE SEQUENCE [LARGE SCALE GENOMIC DNA]</scope>
    <source>
        <strain evidence="5">NRRL ISP-5002</strain>
    </source>
</reference>
<evidence type="ECO:0000256" key="2">
    <source>
        <dbReference type="ARBA" id="ARBA00022737"/>
    </source>
</evidence>
<dbReference type="PROSITE" id="PS00678">
    <property type="entry name" value="WD_REPEATS_1"/>
    <property type="match status" value="2"/>
</dbReference>
<dbReference type="Proteomes" id="UP000037982">
    <property type="component" value="Unassembled WGS sequence"/>
</dbReference>
<dbReference type="InterPro" id="IPR001680">
    <property type="entry name" value="WD40_rpt"/>
</dbReference>
<dbReference type="AlphaFoldDB" id="A0A0N0GZ57"/>
<feature type="repeat" description="WD" evidence="3">
    <location>
        <begin position="549"/>
        <end position="592"/>
    </location>
</feature>
<dbReference type="PROSITE" id="PS50082">
    <property type="entry name" value="WD_REPEATS_2"/>
    <property type="match status" value="4"/>
</dbReference>
<dbReference type="InterPro" id="IPR015943">
    <property type="entry name" value="WD40/YVTN_repeat-like_dom_sf"/>
</dbReference>
<gene>
    <name evidence="4" type="ORF">ADL29_19195</name>
</gene>
<accession>A0A0N0GZ57</accession>
<dbReference type="PRINTS" id="PR00320">
    <property type="entry name" value="GPROTEINBRPT"/>
</dbReference>
<dbReference type="InterPro" id="IPR050349">
    <property type="entry name" value="WD_LIS1/nudF_dynein_reg"/>
</dbReference>
<feature type="repeat" description="WD" evidence="3">
    <location>
        <begin position="390"/>
        <end position="412"/>
    </location>
</feature>
<dbReference type="EMBL" id="LGKG01000139">
    <property type="protein sequence ID" value="KPC62459.1"/>
    <property type="molecule type" value="Genomic_DNA"/>
</dbReference>
<dbReference type="Gene3D" id="2.130.10.10">
    <property type="entry name" value="YVTN repeat-like/Quinoprotein amine dehydrogenase"/>
    <property type="match status" value="3"/>
</dbReference>
<sequence>MSGRHPGPHNGDIHRQIADALAALVTDDATIPPHPYLSRHLAQHAAYGNVLDDAHVPPALLPWESSATVRRLLHRQDTPRTEQSWLHAWAALEPFLNGADATSRLASLHLAHHAAAFRRTPPSQLPDATRLAGSRVSPLWSDCAPPDSIWAVTDTRIEALALVTAPPGRPVLISGDEHGTVRFWRLDGAPAATPVHTDGGAIQHLLPLHDGLLAAGSTDGTIRILDGARGRLVTEAHHRPHTWVSSLVRYTPAGHPPVLLAAHSDGHLTALDTETHRLTDLDLPTLQSAPALLAGVQRPDADGMLLVIAQHRTVSHWDGRTLTATAQCDGRLRGMLALPQPGRYATCDESGDLSIWDATAPRTPVAQASRLHTGALTVLATATVDGRPALASAGTDGTVRLWHTASARPLGDAFQGHTAPVTALTGFTADGQARIVTTSADHTVRSWPLHGLPPRRPRPVWRRINAAAMPATCTHTRQPLLAVASEEGVRVWNIHTGRHRTIADGETPTALTWARVEHTLLLAAARSDAGITLHPLGMDTAASAPLPALTGHALPVTVMAALTHRSTALLATGSTDGTVRLWNLHTHEQLAVFPDHNLSVRALTTLDTADGPLLASAGTDGTVRLWNPGTRQQHGTTLRCGQHTINALAAAPAGLCTAPTIATAGQDGTVRLWNLDAGRLTAHPLHLSPDDGPLTALTCLRTPAQRTVLAAAGRSRIHLWDAATGSPLLQIITGRPTTSLAARHPSLGTTPASPCLLATGEAGVRVFRLHLDQT</sequence>
<dbReference type="InterPro" id="IPR020472">
    <property type="entry name" value="WD40_PAC1"/>
</dbReference>
<dbReference type="RefSeq" id="WP_053924876.1">
    <property type="nucleotide sequence ID" value="NZ_LGKG01000139.1"/>
</dbReference>
<dbReference type="PANTHER" id="PTHR44129">
    <property type="entry name" value="WD REPEAT-CONTAINING PROTEIN POP1"/>
    <property type="match status" value="1"/>
</dbReference>
<keyword evidence="2" id="KW-0677">Repeat</keyword>
<keyword evidence="1 3" id="KW-0853">WD repeat</keyword>
<dbReference type="InterPro" id="IPR019775">
    <property type="entry name" value="WD40_repeat_CS"/>
</dbReference>
<evidence type="ECO:0000256" key="3">
    <source>
        <dbReference type="PROSITE-ProRule" id="PRU00221"/>
    </source>
</evidence>
<proteinExistence type="predicted"/>
<name>A0A0N0GZ57_9ACTN</name>
<dbReference type="SUPFAM" id="SSF50998">
    <property type="entry name" value="Quinoprotein alcohol dehydrogenase-like"/>
    <property type="match status" value="2"/>
</dbReference>
<evidence type="ECO:0000256" key="1">
    <source>
        <dbReference type="ARBA" id="ARBA00022574"/>
    </source>
</evidence>
<dbReference type="PATRIC" id="fig|66876.3.peg.4224"/>
<feature type="repeat" description="WD" evidence="3">
    <location>
        <begin position="593"/>
        <end position="627"/>
    </location>
</feature>
<protein>
    <submittedName>
        <fullName evidence="4">Uncharacterized protein</fullName>
    </submittedName>
</protein>
<dbReference type="Pfam" id="PF00400">
    <property type="entry name" value="WD40"/>
    <property type="match status" value="4"/>
</dbReference>
<evidence type="ECO:0000313" key="4">
    <source>
        <dbReference type="EMBL" id="KPC62459.1"/>
    </source>
</evidence>
<evidence type="ECO:0000313" key="5">
    <source>
        <dbReference type="Proteomes" id="UP000037982"/>
    </source>
</evidence>
<feature type="repeat" description="WD" evidence="3">
    <location>
        <begin position="661"/>
        <end position="683"/>
    </location>
</feature>
<organism evidence="4 5">
    <name type="scientific">Streptomyces chattanoogensis</name>
    <dbReference type="NCBI Taxonomy" id="66876"/>
    <lineage>
        <taxon>Bacteria</taxon>
        <taxon>Bacillati</taxon>
        <taxon>Actinomycetota</taxon>
        <taxon>Actinomycetes</taxon>
        <taxon>Kitasatosporales</taxon>
        <taxon>Streptomycetaceae</taxon>
        <taxon>Streptomyces</taxon>
    </lineage>
</organism>
<comment type="caution">
    <text evidence="4">The sequence shown here is derived from an EMBL/GenBank/DDBJ whole genome shotgun (WGS) entry which is preliminary data.</text>
</comment>
<dbReference type="PROSITE" id="PS50294">
    <property type="entry name" value="WD_REPEATS_REGION"/>
    <property type="match status" value="2"/>
</dbReference>
<dbReference type="InterPro" id="IPR011047">
    <property type="entry name" value="Quinoprotein_ADH-like_sf"/>
</dbReference>
<dbReference type="SMART" id="SM00320">
    <property type="entry name" value="WD40"/>
    <property type="match status" value="9"/>
</dbReference>